<dbReference type="OrthoDB" id="75217at2157"/>
<dbReference type="AlphaFoldDB" id="A0A1V6N032"/>
<reference evidence="1 2" key="1">
    <citation type="submission" date="2014-12" db="EMBL/GenBank/DDBJ databases">
        <title>Genome sequence of Methanobrevibacter arboriphilicus DH1, DSM1125.</title>
        <authorList>
            <person name="Poehlein A."/>
            <person name="Thauer R.K."/>
            <person name="Seedorf H."/>
            <person name="Daniel R."/>
        </authorList>
    </citation>
    <scope>NUCLEOTIDE SEQUENCE [LARGE SCALE GENOMIC DNA]</scope>
    <source>
        <strain evidence="1 2">DH1</strain>
    </source>
</reference>
<comment type="caution">
    <text evidence="1">The sequence shown here is derived from an EMBL/GenBank/DDBJ whole genome shotgun (WGS) entry which is preliminary data.</text>
</comment>
<gene>
    <name evidence="1" type="ORF">MBBAR_31c00310</name>
</gene>
<dbReference type="PANTHER" id="PTHR41317:SF1">
    <property type="entry name" value="PD-(D_E)XK NUCLEASE FAMILY TRANSPOSASE"/>
    <property type="match status" value="1"/>
</dbReference>
<name>A0A1V6N032_METAZ</name>
<dbReference type="EMBL" id="JXMW01000031">
    <property type="protein sequence ID" value="OQD57994.1"/>
    <property type="molecule type" value="Genomic_DNA"/>
</dbReference>
<sequence>MASKGCERQLTGLINAILVENNEESVFNLEIIDNKFLSGKVVNNKNCILDLRSKSFDGRVVNIEVQKQGEKYFRRRSHLYISREFSNSAEKGGLERLKSHILINILDFGFCKNNIISRKFNMIDKTELNCEYSGCIKIINVNVSAFRRLKSIDFDNPLHRWLVFLDKKSTREMIEMAMSKDENIKTAHEKVEELLKDEAFLHELNKREQADLKYMGEMAYAKDEGKKEGIGEGMEKGRKEGMEKGIEQGRKEGIEQNELNVAKRMKDFNFSFDDIVKITGLSLDEIEKL</sequence>
<dbReference type="PANTHER" id="PTHR41317">
    <property type="entry name" value="PD-(D_E)XK NUCLEASE FAMILY TRANSPOSASE"/>
    <property type="match status" value="1"/>
</dbReference>
<accession>A0A1V6N032</accession>
<proteinExistence type="predicted"/>
<evidence type="ECO:0000313" key="2">
    <source>
        <dbReference type="Proteomes" id="UP000191661"/>
    </source>
</evidence>
<evidence type="ECO:0008006" key="3">
    <source>
        <dbReference type="Google" id="ProtNLM"/>
    </source>
</evidence>
<dbReference type="Proteomes" id="UP000191661">
    <property type="component" value="Unassembled WGS sequence"/>
</dbReference>
<evidence type="ECO:0000313" key="1">
    <source>
        <dbReference type="EMBL" id="OQD57994.1"/>
    </source>
</evidence>
<dbReference type="InterPro" id="IPR010106">
    <property type="entry name" value="RpnA"/>
</dbReference>
<dbReference type="Pfam" id="PF12784">
    <property type="entry name" value="PDDEXK_2"/>
    <property type="match status" value="1"/>
</dbReference>
<dbReference type="NCBIfam" id="TIGR01784">
    <property type="entry name" value="T_den_put_tspse"/>
    <property type="match status" value="1"/>
</dbReference>
<protein>
    <recommendedName>
        <fullName evidence="3">Transposase-like protein</fullName>
    </recommendedName>
</protein>
<organism evidence="1 2">
    <name type="scientific">Methanobrevibacter arboriphilus JCM 13429 = DSM 1125</name>
    <dbReference type="NCBI Taxonomy" id="1300164"/>
    <lineage>
        <taxon>Archaea</taxon>
        <taxon>Methanobacteriati</taxon>
        <taxon>Methanobacteriota</taxon>
        <taxon>Methanomada group</taxon>
        <taxon>Methanobacteria</taxon>
        <taxon>Methanobacteriales</taxon>
        <taxon>Methanobacteriaceae</taxon>
        <taxon>Methanobrevibacter</taxon>
    </lineage>
</organism>
<keyword evidence="2" id="KW-1185">Reference proteome</keyword>